<evidence type="ECO:0000313" key="3">
    <source>
        <dbReference type="Proteomes" id="UP000076727"/>
    </source>
</evidence>
<organism evidence="2 3">
    <name type="scientific">Daedalea quercina L-15889</name>
    <dbReference type="NCBI Taxonomy" id="1314783"/>
    <lineage>
        <taxon>Eukaryota</taxon>
        <taxon>Fungi</taxon>
        <taxon>Dikarya</taxon>
        <taxon>Basidiomycota</taxon>
        <taxon>Agaricomycotina</taxon>
        <taxon>Agaricomycetes</taxon>
        <taxon>Polyporales</taxon>
        <taxon>Fomitopsis</taxon>
    </lineage>
</organism>
<sequence>MIVFWLGTARNRFFDEDKTEYSGTQDESEDESSRKSGDATEEAPKISLQVIRSIESELEKRKKQATESVDEEPEVEGLTTVVSMLFDSVHHVYEANARNFLIIDVPPGDRAPSSVDARLAHDLQRRITVWNEGLCTAAENFASKHSDASVFVFSSHKVFSDLLDDPEKFGFDDDDDDEVEANGKIWTSETDVNVSIAVHRLLAEKMADAISFVEAVEN</sequence>
<dbReference type="AlphaFoldDB" id="A0A165TYR6"/>
<feature type="compositionally biased region" description="Basic and acidic residues" evidence="1">
    <location>
        <begin position="31"/>
        <end position="44"/>
    </location>
</feature>
<protein>
    <submittedName>
        <fullName evidence="2">Carbohydrate esterase family 16 protein</fullName>
    </submittedName>
</protein>
<accession>A0A165TYR6</accession>
<reference evidence="2 3" key="1">
    <citation type="journal article" date="2016" name="Mol. Biol. Evol.">
        <title>Comparative Genomics of Early-Diverging Mushroom-Forming Fungi Provides Insights into the Origins of Lignocellulose Decay Capabilities.</title>
        <authorList>
            <person name="Nagy L.G."/>
            <person name="Riley R."/>
            <person name="Tritt A."/>
            <person name="Adam C."/>
            <person name="Daum C."/>
            <person name="Floudas D."/>
            <person name="Sun H."/>
            <person name="Yadav J.S."/>
            <person name="Pangilinan J."/>
            <person name="Larsson K.H."/>
            <person name="Matsuura K."/>
            <person name="Barry K."/>
            <person name="Labutti K."/>
            <person name="Kuo R."/>
            <person name="Ohm R.A."/>
            <person name="Bhattacharya S.S."/>
            <person name="Shirouzu T."/>
            <person name="Yoshinaga Y."/>
            <person name="Martin F.M."/>
            <person name="Grigoriev I.V."/>
            <person name="Hibbett D.S."/>
        </authorList>
    </citation>
    <scope>NUCLEOTIDE SEQUENCE [LARGE SCALE GENOMIC DNA]</scope>
    <source>
        <strain evidence="2 3">L-15889</strain>
    </source>
</reference>
<dbReference type="EMBL" id="KV429034">
    <property type="protein sequence ID" value="KZT74149.1"/>
    <property type="molecule type" value="Genomic_DNA"/>
</dbReference>
<name>A0A165TYR6_9APHY</name>
<gene>
    <name evidence="2" type="ORF">DAEQUDRAFT_721031</name>
</gene>
<evidence type="ECO:0000256" key="1">
    <source>
        <dbReference type="SAM" id="MobiDB-lite"/>
    </source>
</evidence>
<dbReference type="OrthoDB" id="1600564at2759"/>
<dbReference type="InterPro" id="IPR036514">
    <property type="entry name" value="SGNH_hydro_sf"/>
</dbReference>
<evidence type="ECO:0000313" key="2">
    <source>
        <dbReference type="EMBL" id="KZT74149.1"/>
    </source>
</evidence>
<keyword evidence="3" id="KW-1185">Reference proteome</keyword>
<dbReference type="Proteomes" id="UP000076727">
    <property type="component" value="Unassembled WGS sequence"/>
</dbReference>
<dbReference type="Gene3D" id="3.40.50.1110">
    <property type="entry name" value="SGNH hydrolase"/>
    <property type="match status" value="1"/>
</dbReference>
<feature type="region of interest" description="Disordered" evidence="1">
    <location>
        <begin position="16"/>
        <end position="46"/>
    </location>
</feature>
<proteinExistence type="predicted"/>